<dbReference type="EMBL" id="MZXV01000085">
    <property type="protein sequence ID" value="PZV33348.1"/>
    <property type="molecule type" value="Genomic_DNA"/>
</dbReference>
<reference evidence="2" key="1">
    <citation type="submission" date="2017-03" db="EMBL/GenBank/DDBJ databases">
        <authorList>
            <person name="Safronova V.I."/>
            <person name="Sazanova A.L."/>
            <person name="Chirak E.R."/>
        </authorList>
    </citation>
    <scope>NUCLEOTIDE SEQUENCE [LARGE SCALE GENOMIC DNA]</scope>
    <source>
        <strain evidence="2">Ach-343</strain>
    </source>
</reference>
<sequence length="113" mass="12407">MDLFDRAVRTKGDLAGVFEYDEAGDQQNATAYFYLCEMQSKTVGPIIGTIHIRSGAWPITEADITVKWDKGERRVGLFIYGQSAAAFDIEAGTKHGGGYGRDFHADIPWSGSN</sequence>
<proteinExistence type="predicted"/>
<evidence type="ECO:0008006" key="3">
    <source>
        <dbReference type="Google" id="ProtNLM"/>
    </source>
</evidence>
<dbReference type="RefSeq" id="WP_111549302.1">
    <property type="nucleotide sequence ID" value="NZ_MZXV01000085.1"/>
</dbReference>
<organism evidence="1 2">
    <name type="scientific">Mesorhizobium kowhaii</name>
    <dbReference type="NCBI Taxonomy" id="1300272"/>
    <lineage>
        <taxon>Bacteria</taxon>
        <taxon>Pseudomonadati</taxon>
        <taxon>Pseudomonadota</taxon>
        <taxon>Alphaproteobacteria</taxon>
        <taxon>Hyphomicrobiales</taxon>
        <taxon>Phyllobacteriaceae</taxon>
        <taxon>Mesorhizobium</taxon>
    </lineage>
</organism>
<dbReference type="OrthoDB" id="8081003at2"/>
<evidence type="ECO:0000313" key="1">
    <source>
        <dbReference type="EMBL" id="PZV33348.1"/>
    </source>
</evidence>
<gene>
    <name evidence="1" type="ORF">B5V02_39180</name>
</gene>
<name>A0A2W7BV17_9HYPH</name>
<keyword evidence="2" id="KW-1185">Reference proteome</keyword>
<comment type="caution">
    <text evidence="1">The sequence shown here is derived from an EMBL/GenBank/DDBJ whole genome shotgun (WGS) entry which is preliminary data.</text>
</comment>
<protein>
    <recommendedName>
        <fullName evidence="3">DUF2251 domain-containing protein</fullName>
    </recommendedName>
</protein>
<dbReference type="AlphaFoldDB" id="A0A2W7BV17"/>
<dbReference type="Proteomes" id="UP000248616">
    <property type="component" value="Unassembled WGS sequence"/>
</dbReference>
<accession>A0A2W7BV17</accession>
<evidence type="ECO:0000313" key="2">
    <source>
        <dbReference type="Proteomes" id="UP000248616"/>
    </source>
</evidence>